<reference evidence="2 5" key="2">
    <citation type="submission" date="2020-10" db="EMBL/GenBank/DDBJ databases">
        <title>Genome sequences of Pseudomonas isolates.</title>
        <authorList>
            <person name="Wessels L."/>
            <person name="Reich F."/>
            <person name="Hammerl J."/>
        </authorList>
    </citation>
    <scope>NUCLEOTIDE SEQUENCE [LARGE SCALE GENOMIC DNA]</scope>
    <source>
        <strain evidence="2 5">20-MO00624-0</strain>
    </source>
</reference>
<evidence type="ECO:0000259" key="1">
    <source>
        <dbReference type="Pfam" id="PF00248"/>
    </source>
</evidence>
<evidence type="ECO:0000313" key="2">
    <source>
        <dbReference type="EMBL" id="MBF8639148.1"/>
    </source>
</evidence>
<gene>
    <name evidence="3" type="primary">pld1</name>
    <name evidence="2" type="ORF">IRZ65_00440</name>
    <name evidence="3" type="ORF">NCTC11842_03376</name>
</gene>
<feature type="domain" description="NADP-dependent oxidoreductase" evidence="1">
    <location>
        <begin position="7"/>
        <end position="311"/>
    </location>
</feature>
<dbReference type="InterPro" id="IPR023210">
    <property type="entry name" value="NADP_OxRdtase_dom"/>
</dbReference>
<dbReference type="Proteomes" id="UP000250443">
    <property type="component" value="Unassembled WGS sequence"/>
</dbReference>
<dbReference type="Gene3D" id="3.20.20.100">
    <property type="entry name" value="NADP-dependent oxidoreductase domain"/>
    <property type="match status" value="1"/>
</dbReference>
<evidence type="ECO:0000313" key="4">
    <source>
        <dbReference type="Proteomes" id="UP000250443"/>
    </source>
</evidence>
<proteinExistence type="predicted"/>
<dbReference type="EC" id="1.1.1.107" evidence="3"/>
<dbReference type="PANTHER" id="PTHR42686">
    <property type="entry name" value="GH17980P-RELATED"/>
    <property type="match status" value="1"/>
</dbReference>
<dbReference type="InterPro" id="IPR020471">
    <property type="entry name" value="AKR"/>
</dbReference>
<dbReference type="EMBL" id="UAUF01000013">
    <property type="protein sequence ID" value="SPZ09793.1"/>
    <property type="molecule type" value="Genomic_DNA"/>
</dbReference>
<dbReference type="CDD" id="cd19152">
    <property type="entry name" value="AKR_AKR15A"/>
    <property type="match status" value="1"/>
</dbReference>
<accession>A0A2X2CRY6</accession>
<sequence length="328" mass="36554">MRIHVPRLGFGGAPLGNMFHELTEEQASATLEAAWEAGIRLYDTSPHYGAGLSEIRFAEVLSQKPRDEYTLCTKVGRLLQKADQPENAAPFVNERPYRRILDYSADGARRSIEDSLERLKTDRIDIVWIHDVSEDQFGPTWREYFDQAMKGAAVALTRMREEGLIKGWGLGVNMVEPCRLALEQADPDAFLLAGRYSLLDHREALDTLFPQCLERGVGIVVGGPYNSGILAGGENYNYAEADSSIKEKAKHLKWVCEQFAVDVRAAALQFCMAHPTVAATIPGTSKPERVRENVELMQVPIPQELWTTLREQGVLPPDAPVPGETARH</sequence>
<dbReference type="SUPFAM" id="SSF51430">
    <property type="entry name" value="NAD(P)-linked oxidoreductase"/>
    <property type="match status" value="1"/>
</dbReference>
<dbReference type="AlphaFoldDB" id="A0A2X2CRY6"/>
<protein>
    <submittedName>
        <fullName evidence="2 3">Aldo/keto reductase</fullName>
        <ecNumber evidence="3">1.1.1.107</ecNumber>
    </submittedName>
</protein>
<reference evidence="3 4" key="1">
    <citation type="submission" date="2018-06" db="EMBL/GenBank/DDBJ databases">
        <authorList>
            <consortium name="Pathogen Informatics"/>
            <person name="Doyle S."/>
        </authorList>
    </citation>
    <scope>NUCLEOTIDE SEQUENCE [LARGE SCALE GENOMIC DNA]</scope>
    <source>
        <strain evidence="3 4">NCTC11842</strain>
    </source>
</reference>
<keyword evidence="5" id="KW-1185">Reference proteome</keyword>
<dbReference type="PANTHER" id="PTHR42686:SF1">
    <property type="entry name" value="GH17980P-RELATED"/>
    <property type="match status" value="1"/>
</dbReference>
<dbReference type="EMBL" id="JADMCD010000001">
    <property type="protein sequence ID" value="MBF8639148.1"/>
    <property type="molecule type" value="Genomic_DNA"/>
</dbReference>
<dbReference type="Proteomes" id="UP000626180">
    <property type="component" value="Unassembled WGS sequence"/>
</dbReference>
<name>A0A2X2CRY6_PSELU</name>
<dbReference type="GO" id="GO:0050235">
    <property type="term" value="F:pyridoxal 4-dehydrogenase activity"/>
    <property type="evidence" value="ECO:0007669"/>
    <property type="project" value="UniProtKB-EC"/>
</dbReference>
<keyword evidence="3" id="KW-0560">Oxidoreductase</keyword>
<organism evidence="3 4">
    <name type="scientific">Pseudomonas luteola</name>
    <dbReference type="NCBI Taxonomy" id="47886"/>
    <lineage>
        <taxon>Bacteria</taxon>
        <taxon>Pseudomonadati</taxon>
        <taxon>Pseudomonadota</taxon>
        <taxon>Gammaproteobacteria</taxon>
        <taxon>Pseudomonadales</taxon>
        <taxon>Pseudomonadaceae</taxon>
        <taxon>Pseudomonas</taxon>
    </lineage>
</organism>
<dbReference type="GO" id="GO:0005829">
    <property type="term" value="C:cytosol"/>
    <property type="evidence" value="ECO:0007669"/>
    <property type="project" value="TreeGrafter"/>
</dbReference>
<dbReference type="InterPro" id="IPR036812">
    <property type="entry name" value="NAD(P)_OxRdtase_dom_sf"/>
</dbReference>
<evidence type="ECO:0000313" key="5">
    <source>
        <dbReference type="Proteomes" id="UP000626180"/>
    </source>
</evidence>
<evidence type="ECO:0000313" key="3">
    <source>
        <dbReference type="EMBL" id="SPZ09793.1"/>
    </source>
</evidence>
<dbReference type="RefSeq" id="WP_010797556.1">
    <property type="nucleotide sequence ID" value="NZ_FQYS01000010.1"/>
</dbReference>
<dbReference type="Pfam" id="PF00248">
    <property type="entry name" value="Aldo_ket_red"/>
    <property type="match status" value="1"/>
</dbReference>